<evidence type="ECO:0000313" key="4">
    <source>
        <dbReference type="Proteomes" id="UP000030512"/>
    </source>
</evidence>
<evidence type="ECO:0000313" key="3">
    <source>
        <dbReference type="EMBL" id="AMK75447.1"/>
    </source>
</evidence>
<protein>
    <recommendedName>
        <fullName evidence="5">Energy transducer TonB</fullName>
    </recommendedName>
</protein>
<feature type="region of interest" description="Disordered" evidence="1">
    <location>
        <begin position="81"/>
        <end position="171"/>
    </location>
</feature>
<keyword evidence="4" id="KW-1185">Reference proteome</keyword>
<proteinExistence type="predicted"/>
<gene>
    <name evidence="3" type="ORF">JT25_002900</name>
</gene>
<sequence>MFKVLCTAAYIGVGLFLLAALPTEAQDRSYSLRQLNAMRYDADLPPLTGNRRIDLPQLARECNAGIEFACTLLPQQPRYQPKYQRDQIIPLPRLDERNEPPAYTRPSEMIINLPPIDSSPEEWEKYERNSQRQKDFHDSEERRQDLQRERQSQQDEIEHQNQLNRIDRMFR</sequence>
<organism evidence="3 4">
    <name type="scientific">Methylomonas denitrificans</name>
    <dbReference type="NCBI Taxonomy" id="1538553"/>
    <lineage>
        <taxon>Bacteria</taxon>
        <taxon>Pseudomonadati</taxon>
        <taxon>Pseudomonadota</taxon>
        <taxon>Gammaproteobacteria</taxon>
        <taxon>Methylococcales</taxon>
        <taxon>Methylococcaceae</taxon>
        <taxon>Methylomonas</taxon>
    </lineage>
</organism>
<dbReference type="AlphaFoldDB" id="A0A140E4X3"/>
<keyword evidence="2" id="KW-0732">Signal</keyword>
<feature type="signal peptide" evidence="2">
    <location>
        <begin position="1"/>
        <end position="25"/>
    </location>
</feature>
<reference evidence="3 4" key="1">
    <citation type="journal article" date="2015" name="Environ. Microbiol.">
        <title>Methane oxidation coupled to nitrate reduction under hypoxia by the Gammaproteobacterium Methylomonas denitrificans, sp. nov. type strain FJG1.</title>
        <authorList>
            <person name="Kits K.D."/>
            <person name="Klotz M.G."/>
            <person name="Stein L.Y."/>
        </authorList>
    </citation>
    <scope>NUCLEOTIDE SEQUENCE [LARGE SCALE GENOMIC DNA]</scope>
    <source>
        <strain evidence="3 4">FJG1</strain>
    </source>
</reference>
<dbReference type="Proteomes" id="UP000030512">
    <property type="component" value="Chromosome"/>
</dbReference>
<dbReference type="EMBL" id="CP014476">
    <property type="protein sequence ID" value="AMK75447.1"/>
    <property type="molecule type" value="Genomic_DNA"/>
</dbReference>
<dbReference type="RefSeq" id="WP_036276347.1">
    <property type="nucleotide sequence ID" value="NZ_CP014476.1"/>
</dbReference>
<name>A0A140E4X3_9GAMM</name>
<dbReference type="KEGG" id="mdn:JT25_002900"/>
<accession>A0A140E4X3</accession>
<evidence type="ECO:0000256" key="2">
    <source>
        <dbReference type="SAM" id="SignalP"/>
    </source>
</evidence>
<feature type="compositionally biased region" description="Basic and acidic residues" evidence="1">
    <location>
        <begin position="122"/>
        <end position="171"/>
    </location>
</feature>
<evidence type="ECO:0000256" key="1">
    <source>
        <dbReference type="SAM" id="MobiDB-lite"/>
    </source>
</evidence>
<evidence type="ECO:0008006" key="5">
    <source>
        <dbReference type="Google" id="ProtNLM"/>
    </source>
</evidence>
<feature type="chain" id="PRO_5007807308" description="Energy transducer TonB" evidence="2">
    <location>
        <begin position="26"/>
        <end position="171"/>
    </location>
</feature>